<evidence type="ECO:0000256" key="4">
    <source>
        <dbReference type="ARBA" id="ARBA00023136"/>
    </source>
</evidence>
<feature type="transmembrane region" description="Helical" evidence="5">
    <location>
        <begin position="50"/>
        <end position="69"/>
    </location>
</feature>
<evidence type="ECO:0000256" key="3">
    <source>
        <dbReference type="ARBA" id="ARBA00022989"/>
    </source>
</evidence>
<keyword evidence="2 5" id="KW-0812">Transmembrane</keyword>
<proteinExistence type="predicted"/>
<dbReference type="PANTHER" id="PTHR33514">
    <property type="entry name" value="PROTEIN ABCI12, CHLOROPLASTIC"/>
    <property type="match status" value="1"/>
</dbReference>
<dbReference type="RefSeq" id="WP_371384687.1">
    <property type="nucleotide sequence ID" value="NZ_JBGLYH010000001.1"/>
</dbReference>
<accession>A0ABV4K034</accession>
<dbReference type="InterPro" id="IPR003339">
    <property type="entry name" value="ABC/ECF_trnsptr_transmembrane"/>
</dbReference>
<dbReference type="Proteomes" id="UP001568698">
    <property type="component" value="Unassembled WGS sequence"/>
</dbReference>
<protein>
    <submittedName>
        <fullName evidence="6">Energy-coupling factor transporter transmembrane protein EcfT</fullName>
    </submittedName>
</protein>
<gene>
    <name evidence="6" type="ORF">AB6M95_00090</name>
</gene>
<comment type="caution">
    <text evidence="6">The sequence shown here is derived from an EMBL/GenBank/DDBJ whole genome shotgun (WGS) entry which is preliminary data.</text>
</comment>
<evidence type="ECO:0000256" key="2">
    <source>
        <dbReference type="ARBA" id="ARBA00022692"/>
    </source>
</evidence>
<keyword evidence="3 5" id="KW-1133">Transmembrane helix</keyword>
<organism evidence="6 7">
    <name type="scientific">Pseudodesulfovibrio karagichevae</name>
    <dbReference type="NCBI Taxonomy" id="3239305"/>
    <lineage>
        <taxon>Bacteria</taxon>
        <taxon>Pseudomonadati</taxon>
        <taxon>Thermodesulfobacteriota</taxon>
        <taxon>Desulfovibrionia</taxon>
        <taxon>Desulfovibrionales</taxon>
        <taxon>Desulfovibrionaceae</taxon>
    </lineage>
</organism>
<reference evidence="6 7" key="1">
    <citation type="submission" date="2024-08" db="EMBL/GenBank/DDBJ databases">
        <title>Sulfate-reducing bacteria isolated from formation water of the oil field in Kazakhstan and description of Pseudodesulfovibrio sp.</title>
        <authorList>
            <person name="Bidzhieva S.K."/>
            <person name="Tourova T.P."/>
            <person name="Grouzdev D.S."/>
            <person name="Beletsky A.V."/>
            <person name="Sokolova D.S."/>
            <person name="Samigullina S.R."/>
            <person name="Poltaraus A.B."/>
            <person name="Avtukh A.N."/>
            <person name="Tereshina V.M."/>
            <person name="Zhaparov N.S."/>
            <person name="Mardanov A.V."/>
            <person name="Nazina T.N."/>
        </authorList>
    </citation>
    <scope>NUCLEOTIDE SEQUENCE [LARGE SCALE GENOMIC DNA]</scope>
    <source>
        <strain evidence="6 7">9FUS</strain>
    </source>
</reference>
<evidence type="ECO:0000256" key="1">
    <source>
        <dbReference type="ARBA" id="ARBA00004141"/>
    </source>
</evidence>
<sequence length="272" mass="29096">MKGSPTGTTLFVEGRSFVHALNPLTKLAWVLLAGALAYGAPSLTLAGQWLVCAALLALNGCLLLTAGAATRAWGLLWRIMLPLMLFMIPIHGLLYPGNRTAIAVWHGIAVYREGLVFAGTILLQVAVLLSASLLFVLCTHPADMVTAVTQAGWSPKLAFLVGSPLLMLPAMRARAATVQAAQRARGLDSEGGLFKRAKGLFPLVKPFLLGAIMDIEQRAVALEVRGFNSRSARTAWREVPDSPAQRRSRWAMLAACLGIAAYWIVVKMGLAA</sequence>
<dbReference type="Pfam" id="PF02361">
    <property type="entry name" value="CbiQ"/>
    <property type="match status" value="1"/>
</dbReference>
<evidence type="ECO:0000256" key="5">
    <source>
        <dbReference type="SAM" id="Phobius"/>
    </source>
</evidence>
<dbReference type="CDD" id="cd16914">
    <property type="entry name" value="EcfT"/>
    <property type="match status" value="1"/>
</dbReference>
<feature type="transmembrane region" description="Helical" evidence="5">
    <location>
        <begin position="115"/>
        <end position="137"/>
    </location>
</feature>
<evidence type="ECO:0000313" key="7">
    <source>
        <dbReference type="Proteomes" id="UP001568698"/>
    </source>
</evidence>
<feature type="transmembrane region" description="Helical" evidence="5">
    <location>
        <begin position="20"/>
        <end position="38"/>
    </location>
</feature>
<keyword evidence="7" id="KW-1185">Reference proteome</keyword>
<dbReference type="EMBL" id="JBGLYH010000001">
    <property type="protein sequence ID" value="MEZ7195132.1"/>
    <property type="molecule type" value="Genomic_DNA"/>
</dbReference>
<name>A0ABV4K034_9BACT</name>
<evidence type="ECO:0000313" key="6">
    <source>
        <dbReference type="EMBL" id="MEZ7195132.1"/>
    </source>
</evidence>
<comment type="subcellular location">
    <subcellularLocation>
        <location evidence="1">Membrane</location>
        <topology evidence="1">Multi-pass membrane protein</topology>
    </subcellularLocation>
</comment>
<keyword evidence="4 5" id="KW-0472">Membrane</keyword>
<feature type="transmembrane region" description="Helical" evidence="5">
    <location>
        <begin position="75"/>
        <end position="94"/>
    </location>
</feature>
<feature type="transmembrane region" description="Helical" evidence="5">
    <location>
        <begin position="250"/>
        <end position="270"/>
    </location>
</feature>
<dbReference type="PANTHER" id="PTHR33514:SF13">
    <property type="entry name" value="PROTEIN ABCI12, CHLOROPLASTIC"/>
    <property type="match status" value="1"/>
</dbReference>